<dbReference type="EMBL" id="AP019514">
    <property type="protein sequence ID" value="BBI58727.1"/>
    <property type="molecule type" value="Genomic_DNA"/>
</dbReference>
<feature type="transmembrane region" description="Helical" evidence="2">
    <location>
        <begin position="223"/>
        <end position="242"/>
    </location>
</feature>
<evidence type="ECO:0000259" key="3">
    <source>
        <dbReference type="Pfam" id="PF00535"/>
    </source>
</evidence>
<proteinExistence type="inferred from homology"/>
<protein>
    <recommendedName>
        <fullName evidence="3">Glycosyltransferase 2-like domain-containing protein</fullName>
    </recommendedName>
</protein>
<accession>A0A455TZU2</accession>
<dbReference type="SUPFAM" id="SSF53448">
    <property type="entry name" value="Nucleotide-diphospho-sugar transferases"/>
    <property type="match status" value="1"/>
</dbReference>
<organism evidence="4 5">
    <name type="scientific">Vreelandella sulfidaeris</name>
    <dbReference type="NCBI Taxonomy" id="115553"/>
    <lineage>
        <taxon>Bacteria</taxon>
        <taxon>Pseudomonadati</taxon>
        <taxon>Pseudomonadota</taxon>
        <taxon>Gammaproteobacteria</taxon>
        <taxon>Oceanospirillales</taxon>
        <taxon>Halomonadaceae</taxon>
        <taxon>Vreelandella</taxon>
    </lineage>
</organism>
<evidence type="ECO:0000313" key="4">
    <source>
        <dbReference type="EMBL" id="BBI58727.1"/>
    </source>
</evidence>
<dbReference type="InterPro" id="IPR001173">
    <property type="entry name" value="Glyco_trans_2-like"/>
</dbReference>
<dbReference type="Gene3D" id="3.90.550.10">
    <property type="entry name" value="Spore Coat Polysaccharide Biosynthesis Protein SpsA, Chain A"/>
    <property type="match status" value="1"/>
</dbReference>
<dbReference type="Proteomes" id="UP000320231">
    <property type="component" value="Chromosome"/>
</dbReference>
<keyword evidence="2" id="KW-1133">Transmembrane helix</keyword>
<reference evidence="4 5" key="1">
    <citation type="journal article" date="2019" name="Microbiol. Resour. Announc.">
        <title>Complete Genome Sequence of Halomonas sulfidaeris Strain Esulfide1 Isolated from a Metal Sulfide Rock at a Depth of 2,200 Meters, Obtained Using Nanopore Sequencing.</title>
        <authorList>
            <person name="Saito M."/>
            <person name="Nishigata A."/>
            <person name="Galipon J."/>
            <person name="Arakawa K."/>
        </authorList>
    </citation>
    <scope>NUCLEOTIDE SEQUENCE [LARGE SCALE GENOMIC DNA]</scope>
    <source>
        <strain evidence="4 5">ATCC BAA-803</strain>
    </source>
</reference>
<keyword evidence="2" id="KW-0472">Membrane</keyword>
<keyword evidence="2" id="KW-0812">Transmembrane</keyword>
<dbReference type="PANTHER" id="PTHR43630">
    <property type="entry name" value="POLY-BETA-1,6-N-ACETYL-D-GLUCOSAMINE SYNTHASE"/>
    <property type="match status" value="1"/>
</dbReference>
<dbReference type="InterPro" id="IPR029044">
    <property type="entry name" value="Nucleotide-diphossugar_trans"/>
</dbReference>
<name>A0A455TZU2_9GAMM</name>
<feature type="transmembrane region" description="Helical" evidence="2">
    <location>
        <begin position="194"/>
        <end position="211"/>
    </location>
</feature>
<dbReference type="CDD" id="cd02511">
    <property type="entry name" value="Beta4Glucosyltransferase"/>
    <property type="match status" value="1"/>
</dbReference>
<dbReference type="KEGG" id="hsr:HSBAA_00330"/>
<gene>
    <name evidence="4" type="ORF">HSBAA_00330</name>
</gene>
<evidence type="ECO:0000256" key="1">
    <source>
        <dbReference type="ARBA" id="ARBA00038494"/>
    </source>
</evidence>
<sequence>MLAELSAVIITRNAAATLARTLDALEAVGEVIVYDNGSTDETLDIARHYANVSLHQGEFLGFGSTKRHAVLLARYDWILSLDADEAPTVQWLESLADWLPGADLEQVVEVHRENQLLGKPVHHSGWGDDWLIRVFHRSRHNFNDAVVHESVMVNRTTQTVRLEGCLEHLAITDLGQFLDKINRYSTLRAQSDKLRVYPVAFILLKAMFAFWRAYLLQRGFLDGWRGLIIAVANANGVFWKYMKRRVRDL</sequence>
<feature type="domain" description="Glycosyltransferase 2-like" evidence="3">
    <location>
        <begin position="6"/>
        <end position="101"/>
    </location>
</feature>
<dbReference type="Pfam" id="PF00535">
    <property type="entry name" value="Glycos_transf_2"/>
    <property type="match status" value="1"/>
</dbReference>
<evidence type="ECO:0000256" key="2">
    <source>
        <dbReference type="SAM" id="Phobius"/>
    </source>
</evidence>
<dbReference type="PANTHER" id="PTHR43630:SF2">
    <property type="entry name" value="GLYCOSYLTRANSFERASE"/>
    <property type="match status" value="1"/>
</dbReference>
<dbReference type="AlphaFoldDB" id="A0A455TZU2"/>
<comment type="similarity">
    <text evidence="1">Belongs to the glycosyltransferase 2 family. WaaE/KdtX subfamily.</text>
</comment>
<evidence type="ECO:0000313" key="5">
    <source>
        <dbReference type="Proteomes" id="UP000320231"/>
    </source>
</evidence>